<dbReference type="AlphaFoldDB" id="A0A9E8HNT0"/>
<name>A0A9E8HNT0_9ALTE</name>
<dbReference type="InterPro" id="IPR042095">
    <property type="entry name" value="SUMF_sf"/>
</dbReference>
<dbReference type="Pfam" id="PF03781">
    <property type="entry name" value="FGE-sulfatase"/>
    <property type="match status" value="1"/>
</dbReference>
<dbReference type="PANTHER" id="PTHR23150:SF19">
    <property type="entry name" value="FORMYLGLYCINE-GENERATING ENZYME"/>
    <property type="match status" value="1"/>
</dbReference>
<organism evidence="2 3">
    <name type="scientific">Alkalimarinus sediminis</name>
    <dbReference type="NCBI Taxonomy" id="1632866"/>
    <lineage>
        <taxon>Bacteria</taxon>
        <taxon>Pseudomonadati</taxon>
        <taxon>Pseudomonadota</taxon>
        <taxon>Gammaproteobacteria</taxon>
        <taxon>Alteromonadales</taxon>
        <taxon>Alteromonadaceae</taxon>
        <taxon>Alkalimarinus</taxon>
    </lineage>
</organism>
<dbReference type="InterPro" id="IPR051043">
    <property type="entry name" value="Sulfatase_Mod_Factor_Kinase"/>
</dbReference>
<dbReference type="PANTHER" id="PTHR23150">
    <property type="entry name" value="SULFATASE MODIFYING FACTOR 1, 2"/>
    <property type="match status" value="1"/>
</dbReference>
<dbReference type="EMBL" id="CP101527">
    <property type="protein sequence ID" value="UZW73706.1"/>
    <property type="molecule type" value="Genomic_DNA"/>
</dbReference>
<feature type="domain" description="Sulfatase-modifying factor enzyme-like" evidence="1">
    <location>
        <begin position="35"/>
        <end position="283"/>
    </location>
</feature>
<proteinExistence type="predicted"/>
<gene>
    <name evidence="2" type="ORF">NNL22_11725</name>
</gene>
<dbReference type="Proteomes" id="UP001164472">
    <property type="component" value="Chromosome"/>
</dbReference>
<reference evidence="2" key="1">
    <citation type="submission" date="2022-07" db="EMBL/GenBank/DDBJ databases">
        <title>Alkalimarinus sp. nov., isolated from gut of a Alitta virens.</title>
        <authorList>
            <person name="Yang A.I."/>
            <person name="Shin N.-R."/>
        </authorList>
    </citation>
    <scope>NUCLEOTIDE SEQUENCE</scope>
    <source>
        <strain evidence="2">FA028</strain>
    </source>
</reference>
<accession>A0A9E8HNT0</accession>
<protein>
    <submittedName>
        <fullName evidence="2">Formylglycine-generating enzyme family protein</fullName>
    </submittedName>
</protein>
<dbReference type="PROSITE" id="PS51257">
    <property type="entry name" value="PROKAR_LIPOPROTEIN"/>
    <property type="match status" value="1"/>
</dbReference>
<dbReference type="KEGG" id="asem:NNL22_11725"/>
<dbReference type="SUPFAM" id="SSF56436">
    <property type="entry name" value="C-type lectin-like"/>
    <property type="match status" value="1"/>
</dbReference>
<keyword evidence="3" id="KW-1185">Reference proteome</keyword>
<evidence type="ECO:0000313" key="3">
    <source>
        <dbReference type="Proteomes" id="UP001164472"/>
    </source>
</evidence>
<dbReference type="InterPro" id="IPR016187">
    <property type="entry name" value="CTDL_fold"/>
</dbReference>
<dbReference type="RefSeq" id="WP_251809847.1">
    <property type="nucleotide sequence ID" value="NZ_CP101527.1"/>
</dbReference>
<evidence type="ECO:0000259" key="1">
    <source>
        <dbReference type="Pfam" id="PF03781"/>
    </source>
</evidence>
<evidence type="ECO:0000313" key="2">
    <source>
        <dbReference type="EMBL" id="UZW73706.1"/>
    </source>
</evidence>
<sequence>MNTAFKAITLLATTLVTACTSTEDKVNDLLERHMNAFVFVEGGSFMMGNPGQGWALGADSYPAHKVTLDSFSIQKYEVTQGDMDLFMAVTGYVSSYENYDKKRSKYPDRFDDALPAAVTWGDARAFCQWLGNLSNSTIDLPTEAQWEYAARSRGQMYRFATDTGEAVEGVNMAKAAQKGIFDRNAFPLPPGSFPPNPLGLYDMSGNAAEWVLDNYQPDYYQYSPEHNPQGPETAKTSRHDENTIYHFKITRGGRFYDFWGNTTVSRLESVATLIGLDDGFRCIMLD</sequence>
<dbReference type="GO" id="GO:0120147">
    <property type="term" value="F:formylglycine-generating oxidase activity"/>
    <property type="evidence" value="ECO:0007669"/>
    <property type="project" value="TreeGrafter"/>
</dbReference>
<dbReference type="Gene3D" id="3.90.1580.10">
    <property type="entry name" value="paralog of FGE (formylglycine-generating enzyme)"/>
    <property type="match status" value="1"/>
</dbReference>
<dbReference type="InterPro" id="IPR005532">
    <property type="entry name" value="SUMF_dom"/>
</dbReference>